<comment type="caution">
    <text evidence="4">The sequence shown here is derived from an EMBL/GenBank/DDBJ whole genome shotgun (WGS) entry which is preliminary data.</text>
</comment>
<feature type="chain" id="PRO_5046580362" evidence="2">
    <location>
        <begin position="23"/>
        <end position="219"/>
    </location>
</feature>
<dbReference type="Pfam" id="PF07589">
    <property type="entry name" value="PEP-CTERM"/>
    <property type="match status" value="1"/>
</dbReference>
<keyword evidence="1" id="KW-0812">Transmembrane</keyword>
<gene>
    <name evidence="4" type="ORF">JAO74_01735</name>
</gene>
<feature type="signal peptide" evidence="2">
    <location>
        <begin position="1"/>
        <end position="22"/>
    </location>
</feature>
<dbReference type="Proteomes" id="UP000640426">
    <property type="component" value="Unassembled WGS sequence"/>
</dbReference>
<evidence type="ECO:0000313" key="5">
    <source>
        <dbReference type="Proteomes" id="UP000640426"/>
    </source>
</evidence>
<dbReference type="InterPro" id="IPR013424">
    <property type="entry name" value="Ice-binding_C"/>
</dbReference>
<accession>A0ABS0XKD7</accession>
<name>A0ABS0XKD7_9SPHN</name>
<sequence length="219" mass="22561">MIKQVLFAAAALGALVSVPASAATLVSEQGSAATFAAPAGALTFNFNAATPAFTLSNAAIVSGTTPLSCVTKCSAQPAFSDGSDYLAVYGGGVASYQGSTAFESVSFFLGSIDTFNSVRIFSTTGALIAAYTGADFTLPFEPNGDRSFPYFNRRITYSVGSGEAKIGGISFSSGLNSAEVDNVVFAVPEPSTWLTMLAGFGMIGLAMRARRRRTNVVFA</sequence>
<feature type="domain" description="Ice-binding protein C-terminal" evidence="3">
    <location>
        <begin position="186"/>
        <end position="211"/>
    </location>
</feature>
<dbReference type="RefSeq" id="WP_199034421.1">
    <property type="nucleotide sequence ID" value="NZ_JAELXS010000001.1"/>
</dbReference>
<evidence type="ECO:0000256" key="1">
    <source>
        <dbReference type="SAM" id="Phobius"/>
    </source>
</evidence>
<evidence type="ECO:0000256" key="2">
    <source>
        <dbReference type="SAM" id="SignalP"/>
    </source>
</evidence>
<proteinExistence type="predicted"/>
<keyword evidence="1" id="KW-1133">Transmembrane helix</keyword>
<reference evidence="5" key="1">
    <citation type="submission" date="2020-12" db="EMBL/GenBank/DDBJ databases">
        <title>Hymenobacter sp.</title>
        <authorList>
            <person name="Kim M.K."/>
        </authorList>
    </citation>
    <scope>NUCLEOTIDE SEQUENCE [LARGE SCALE GENOMIC DNA]</scope>
    <source>
        <strain evidence="5">BT553</strain>
    </source>
</reference>
<keyword evidence="2" id="KW-0732">Signal</keyword>
<keyword evidence="5" id="KW-1185">Reference proteome</keyword>
<protein>
    <submittedName>
        <fullName evidence="4">PEP-CTERM sorting domain-containing protein</fullName>
    </submittedName>
</protein>
<dbReference type="NCBIfam" id="NF035944">
    <property type="entry name" value="PEPxxWA-CTERM"/>
    <property type="match status" value="1"/>
</dbReference>
<evidence type="ECO:0000313" key="4">
    <source>
        <dbReference type="EMBL" id="MBJ6120505.1"/>
    </source>
</evidence>
<dbReference type="EMBL" id="JAELXS010000001">
    <property type="protein sequence ID" value="MBJ6120505.1"/>
    <property type="molecule type" value="Genomic_DNA"/>
</dbReference>
<feature type="transmembrane region" description="Helical" evidence="1">
    <location>
        <begin position="191"/>
        <end position="209"/>
    </location>
</feature>
<dbReference type="NCBIfam" id="TIGR02595">
    <property type="entry name" value="PEP_CTERM"/>
    <property type="match status" value="1"/>
</dbReference>
<keyword evidence="1" id="KW-0472">Membrane</keyword>
<organism evidence="4 5">
    <name type="scientific">Sphingomonas mollis</name>
    <dbReference type="NCBI Taxonomy" id="2795726"/>
    <lineage>
        <taxon>Bacteria</taxon>
        <taxon>Pseudomonadati</taxon>
        <taxon>Pseudomonadota</taxon>
        <taxon>Alphaproteobacteria</taxon>
        <taxon>Sphingomonadales</taxon>
        <taxon>Sphingomonadaceae</taxon>
        <taxon>Sphingomonas</taxon>
    </lineage>
</organism>
<evidence type="ECO:0000259" key="3">
    <source>
        <dbReference type="Pfam" id="PF07589"/>
    </source>
</evidence>